<feature type="transmembrane region" description="Helical" evidence="1">
    <location>
        <begin position="67"/>
        <end position="84"/>
    </location>
</feature>
<keyword evidence="1" id="KW-1133">Transmembrane helix</keyword>
<protein>
    <submittedName>
        <fullName evidence="2">Uncharacterized protein</fullName>
    </submittedName>
</protein>
<proteinExistence type="predicted"/>
<keyword evidence="1" id="KW-0812">Transmembrane</keyword>
<organism evidence="2 3">
    <name type="scientific">Winogradskyella echinorum</name>
    <dbReference type="NCBI Taxonomy" id="538189"/>
    <lineage>
        <taxon>Bacteria</taxon>
        <taxon>Pseudomonadati</taxon>
        <taxon>Bacteroidota</taxon>
        <taxon>Flavobacteriia</taxon>
        <taxon>Flavobacteriales</taxon>
        <taxon>Flavobacteriaceae</taxon>
        <taxon>Winogradskyella</taxon>
    </lineage>
</organism>
<reference evidence="2 3" key="1">
    <citation type="submission" date="2020-08" db="EMBL/GenBank/DDBJ databases">
        <title>Winogradskyella ouciana sp. nov., isolated from the hadal seawater of the Mariana Trench.</title>
        <authorList>
            <person name="He X."/>
        </authorList>
    </citation>
    <scope>NUCLEOTIDE SEQUENCE [LARGE SCALE GENOMIC DNA]</scope>
    <source>
        <strain evidence="2 3">KCTC 22026</strain>
    </source>
</reference>
<dbReference type="EMBL" id="JACOME010000001">
    <property type="protein sequence ID" value="MBC3844842.1"/>
    <property type="molecule type" value="Genomic_DNA"/>
</dbReference>
<accession>A0ABR6XWF9</accession>
<dbReference type="Proteomes" id="UP000607435">
    <property type="component" value="Unassembled WGS sequence"/>
</dbReference>
<sequence>MIALILFGIFFTGLMTFVIVRISISCMFWSSKNPNDKQHIFKVYFPYYIIILSIICIAFIIKFNKSLLAIYYFSAVYIIALSIWRNEMKSRIKKKKNFAVEPNQSHLP</sequence>
<keyword evidence="3" id="KW-1185">Reference proteome</keyword>
<gene>
    <name evidence="2" type="ORF">H6H04_00485</name>
</gene>
<evidence type="ECO:0000313" key="3">
    <source>
        <dbReference type="Proteomes" id="UP000607435"/>
    </source>
</evidence>
<name>A0ABR6XWF9_9FLAO</name>
<comment type="caution">
    <text evidence="2">The sequence shown here is derived from an EMBL/GenBank/DDBJ whole genome shotgun (WGS) entry which is preliminary data.</text>
</comment>
<evidence type="ECO:0000256" key="1">
    <source>
        <dbReference type="SAM" id="Phobius"/>
    </source>
</evidence>
<feature type="transmembrane region" description="Helical" evidence="1">
    <location>
        <begin position="6"/>
        <end position="29"/>
    </location>
</feature>
<dbReference type="RefSeq" id="WP_186843985.1">
    <property type="nucleotide sequence ID" value="NZ_JACOME010000001.1"/>
</dbReference>
<keyword evidence="1" id="KW-0472">Membrane</keyword>
<feature type="transmembrane region" description="Helical" evidence="1">
    <location>
        <begin position="41"/>
        <end position="61"/>
    </location>
</feature>
<evidence type="ECO:0000313" key="2">
    <source>
        <dbReference type="EMBL" id="MBC3844842.1"/>
    </source>
</evidence>